<evidence type="ECO:0000313" key="2">
    <source>
        <dbReference type="EMBL" id="BDM74426.1"/>
    </source>
</evidence>
<organism evidence="2 3">
    <name type="scientific">Streptomyces nigrescens</name>
    <dbReference type="NCBI Taxonomy" id="1920"/>
    <lineage>
        <taxon>Bacteria</taxon>
        <taxon>Bacillati</taxon>
        <taxon>Actinomycetota</taxon>
        <taxon>Actinomycetes</taxon>
        <taxon>Kitasatosporales</taxon>
        <taxon>Streptomycetaceae</taxon>
        <taxon>Streptomyces</taxon>
    </lineage>
</organism>
<dbReference type="EMBL" id="AP026074">
    <property type="protein sequence ID" value="BDM74426.1"/>
    <property type="molecule type" value="Genomic_DNA"/>
</dbReference>
<evidence type="ECO:0000256" key="1">
    <source>
        <dbReference type="SAM" id="MobiDB-lite"/>
    </source>
</evidence>
<sequence>MLGYIRAPWDDSEGKRRAGPAKGRSSWPSIETHTYPPGTPLQAEPAHM</sequence>
<keyword evidence="2" id="KW-0614">Plasmid</keyword>
<accession>A0ABM8A715</accession>
<keyword evidence="3" id="KW-1185">Reference proteome</keyword>
<feature type="region of interest" description="Disordered" evidence="1">
    <location>
        <begin position="1"/>
        <end position="48"/>
    </location>
</feature>
<evidence type="ECO:0000313" key="3">
    <source>
        <dbReference type="Proteomes" id="UP001059597"/>
    </source>
</evidence>
<proteinExistence type="predicted"/>
<reference evidence="2" key="1">
    <citation type="submission" date="2022-06" db="EMBL/GenBank/DDBJ databases">
        <title>Complete genome sequence of Streptomyces nigrescens HEK616.</title>
        <authorList>
            <person name="Asamizu S."/>
            <person name="Onaka H."/>
        </authorList>
    </citation>
    <scope>NUCLEOTIDE SEQUENCE</scope>
    <source>
        <strain evidence="2">HEK616</strain>
        <plasmid evidence="2">SNP1</plasmid>
    </source>
</reference>
<protein>
    <submittedName>
        <fullName evidence="2">Uncharacterized protein</fullName>
    </submittedName>
</protein>
<gene>
    <name evidence="2" type="ORF">HEK616_79130</name>
</gene>
<geneLocation type="plasmid" evidence="2 3">
    <name>SNP1</name>
</geneLocation>
<dbReference type="Proteomes" id="UP001059597">
    <property type="component" value="Plasmid SNP1"/>
</dbReference>
<name>A0ABM8A715_STRNI</name>